<accession>A0A1F7IDU2</accession>
<sequence>MKNCFIYLRVSTLEQSNEGFSIENQKRTCIEFAKLKGYHVKQVFIDDKSGRTTDRPALQEMLKIINKK</sequence>
<dbReference type="GO" id="GO:0000150">
    <property type="term" value="F:DNA strand exchange activity"/>
    <property type="evidence" value="ECO:0007669"/>
    <property type="project" value="InterPro"/>
</dbReference>
<dbReference type="Pfam" id="PF00239">
    <property type="entry name" value="Resolvase"/>
    <property type="match status" value="1"/>
</dbReference>
<evidence type="ECO:0000256" key="2">
    <source>
        <dbReference type="ARBA" id="ARBA00023125"/>
    </source>
</evidence>
<feature type="domain" description="Resolvase/invertase-type recombinase catalytic" evidence="6">
    <location>
        <begin position="3"/>
        <end position="68"/>
    </location>
</feature>
<protein>
    <recommendedName>
        <fullName evidence="6">Resolvase/invertase-type recombinase catalytic domain-containing protein</fullName>
    </recommendedName>
</protein>
<dbReference type="InterPro" id="IPR050639">
    <property type="entry name" value="SSR_resolvase"/>
</dbReference>
<keyword evidence="2" id="KW-0238">DNA-binding</keyword>
<keyword evidence="3" id="KW-0233">DNA recombination</keyword>
<dbReference type="PANTHER" id="PTHR30461:SF23">
    <property type="entry name" value="DNA RECOMBINASE-RELATED"/>
    <property type="match status" value="1"/>
</dbReference>
<evidence type="ECO:0000256" key="1">
    <source>
        <dbReference type="ARBA" id="ARBA00022908"/>
    </source>
</evidence>
<dbReference type="PROSITE" id="PS51736">
    <property type="entry name" value="RECOMBINASES_3"/>
    <property type="match status" value="1"/>
</dbReference>
<dbReference type="Gene3D" id="3.40.50.1390">
    <property type="entry name" value="Resolvase, N-terminal catalytic domain"/>
    <property type="match status" value="1"/>
</dbReference>
<name>A0A1F7IDU2_9BACT</name>
<gene>
    <name evidence="7" type="ORF">A2954_00765</name>
</gene>
<evidence type="ECO:0000259" key="6">
    <source>
        <dbReference type="PROSITE" id="PS51736"/>
    </source>
</evidence>
<evidence type="ECO:0000313" key="8">
    <source>
        <dbReference type="Proteomes" id="UP000177698"/>
    </source>
</evidence>
<dbReference type="CDD" id="cd00338">
    <property type="entry name" value="Ser_Recombinase"/>
    <property type="match status" value="1"/>
</dbReference>
<dbReference type="PROSITE" id="PS00397">
    <property type="entry name" value="RECOMBINASES_1"/>
    <property type="match status" value="1"/>
</dbReference>
<dbReference type="AlphaFoldDB" id="A0A1F7IDU2"/>
<dbReference type="InterPro" id="IPR006118">
    <property type="entry name" value="Recombinase_CS"/>
</dbReference>
<dbReference type="EMBL" id="MGAG01000011">
    <property type="protein sequence ID" value="OGK41519.1"/>
    <property type="molecule type" value="Genomic_DNA"/>
</dbReference>
<evidence type="ECO:0000256" key="4">
    <source>
        <dbReference type="PIRSR" id="PIRSR606118-50"/>
    </source>
</evidence>
<dbReference type="InterPro" id="IPR006119">
    <property type="entry name" value="Resolv_N"/>
</dbReference>
<evidence type="ECO:0000313" key="7">
    <source>
        <dbReference type="EMBL" id="OGK41519.1"/>
    </source>
</evidence>
<dbReference type="GO" id="GO:0003677">
    <property type="term" value="F:DNA binding"/>
    <property type="evidence" value="ECO:0007669"/>
    <property type="project" value="UniProtKB-KW"/>
</dbReference>
<dbReference type="STRING" id="1802056.A2954_00765"/>
<dbReference type="Proteomes" id="UP000177698">
    <property type="component" value="Unassembled WGS sequence"/>
</dbReference>
<comment type="caution">
    <text evidence="7">The sequence shown here is derived from an EMBL/GenBank/DDBJ whole genome shotgun (WGS) entry which is preliminary data.</text>
</comment>
<keyword evidence="1" id="KW-0229">DNA integration</keyword>
<evidence type="ECO:0000256" key="5">
    <source>
        <dbReference type="PROSITE-ProRule" id="PRU10137"/>
    </source>
</evidence>
<feature type="active site" description="O-(5'-phospho-DNA)-serine intermediate" evidence="4 5">
    <location>
        <position position="11"/>
    </location>
</feature>
<proteinExistence type="predicted"/>
<organism evidence="7 8">
    <name type="scientific">Candidatus Roizmanbacteria bacterium RIFCSPLOWO2_01_FULL_37_12</name>
    <dbReference type="NCBI Taxonomy" id="1802056"/>
    <lineage>
        <taxon>Bacteria</taxon>
        <taxon>Candidatus Roizmaniibacteriota</taxon>
    </lineage>
</organism>
<reference evidence="7 8" key="1">
    <citation type="journal article" date="2016" name="Nat. Commun.">
        <title>Thousands of microbial genomes shed light on interconnected biogeochemical processes in an aquifer system.</title>
        <authorList>
            <person name="Anantharaman K."/>
            <person name="Brown C.T."/>
            <person name="Hug L.A."/>
            <person name="Sharon I."/>
            <person name="Castelle C.J."/>
            <person name="Probst A.J."/>
            <person name="Thomas B.C."/>
            <person name="Singh A."/>
            <person name="Wilkins M.J."/>
            <person name="Karaoz U."/>
            <person name="Brodie E.L."/>
            <person name="Williams K.H."/>
            <person name="Hubbard S.S."/>
            <person name="Banfield J.F."/>
        </authorList>
    </citation>
    <scope>NUCLEOTIDE SEQUENCE [LARGE SCALE GENOMIC DNA]</scope>
</reference>
<dbReference type="SUPFAM" id="SSF53041">
    <property type="entry name" value="Resolvase-like"/>
    <property type="match status" value="1"/>
</dbReference>
<dbReference type="PANTHER" id="PTHR30461">
    <property type="entry name" value="DNA-INVERTASE FROM LAMBDOID PROPHAGE"/>
    <property type="match status" value="1"/>
</dbReference>
<evidence type="ECO:0000256" key="3">
    <source>
        <dbReference type="ARBA" id="ARBA00023172"/>
    </source>
</evidence>
<dbReference type="GO" id="GO:0015074">
    <property type="term" value="P:DNA integration"/>
    <property type="evidence" value="ECO:0007669"/>
    <property type="project" value="UniProtKB-KW"/>
</dbReference>
<dbReference type="InterPro" id="IPR036162">
    <property type="entry name" value="Resolvase-like_N_sf"/>
</dbReference>